<reference evidence="3" key="1">
    <citation type="journal article" date="2019" name="Int. J. Syst. Evol. Microbiol.">
        <title>The Global Catalogue of Microorganisms (GCM) 10K type strain sequencing project: providing services to taxonomists for standard genome sequencing and annotation.</title>
        <authorList>
            <consortium name="The Broad Institute Genomics Platform"/>
            <consortium name="The Broad Institute Genome Sequencing Center for Infectious Disease"/>
            <person name="Wu L."/>
            <person name="Ma J."/>
        </authorList>
    </citation>
    <scope>NUCLEOTIDE SEQUENCE [LARGE SCALE GENOMIC DNA]</scope>
    <source>
        <strain evidence="3">CGMCC 4.7676</strain>
    </source>
</reference>
<dbReference type="InterPro" id="IPR027417">
    <property type="entry name" value="P-loop_NTPase"/>
</dbReference>
<proteinExistence type="predicted"/>
<dbReference type="InterPro" id="IPR003959">
    <property type="entry name" value="ATPase_AAA_core"/>
</dbReference>
<dbReference type="EMBL" id="JBHRWK010000012">
    <property type="protein sequence ID" value="MFC3449103.1"/>
    <property type="molecule type" value="Genomic_DNA"/>
</dbReference>
<evidence type="ECO:0000259" key="1">
    <source>
        <dbReference type="Pfam" id="PF13304"/>
    </source>
</evidence>
<dbReference type="RefSeq" id="WP_378237791.1">
    <property type="nucleotide sequence ID" value="NZ_JBHRWK010000012.1"/>
</dbReference>
<keyword evidence="3" id="KW-1185">Reference proteome</keyword>
<dbReference type="InterPro" id="IPR014555">
    <property type="entry name" value="RecF-like"/>
</dbReference>
<feature type="domain" description="ATPase AAA-type core" evidence="1">
    <location>
        <begin position="29"/>
        <end position="330"/>
    </location>
</feature>
<dbReference type="SUPFAM" id="SSF52540">
    <property type="entry name" value="P-loop containing nucleoside triphosphate hydrolases"/>
    <property type="match status" value="1"/>
</dbReference>
<dbReference type="PANTHER" id="PTHR40396">
    <property type="entry name" value="ATPASE-LIKE PROTEIN"/>
    <property type="match status" value="1"/>
</dbReference>
<dbReference type="Proteomes" id="UP001595645">
    <property type="component" value="Unassembled WGS sequence"/>
</dbReference>
<evidence type="ECO:0000313" key="2">
    <source>
        <dbReference type="EMBL" id="MFC3449103.1"/>
    </source>
</evidence>
<protein>
    <submittedName>
        <fullName evidence="2">AAA family ATPase</fullName>
    </submittedName>
</protein>
<sequence>MALSTGIERIRIRNYRVLRDVELDGLTPITALLGPNGSGKSTVFDALSFVHEALMGGLESAWTRRDGLAEIRSRDSSGAVEIEVACRVAGDLFVYVLGVDEEDGVPLAVHERLSWSPDESGNLVGILDFRLGEGQIRGPGDDGWRSQRLTGPRLLAVSALGQLAGNRHITSFLEFMGGIQLIDLDVSAMRSGTRGVRRGTGLDPNGDNLAMRVEYLREEQPGEWAEILGALRRYVPGLEDFLPLRLGDGSHIVRLKERGREQPILPENISDGTLLLLGYLVALHSPVAVLLLEEPENQVHPRLHYPLADDARGAAAEQVIIATHAPRFVDALRPSEVWAFARNGDGFAEAKRAADETPVVRMVEDGAALGALWTEGYFRFGDPLAERP</sequence>
<accession>A0ABV7NSR5</accession>
<dbReference type="Gene3D" id="3.40.50.300">
    <property type="entry name" value="P-loop containing nucleotide triphosphate hydrolases"/>
    <property type="match status" value="1"/>
</dbReference>
<name>A0ABV7NSR5_9PSEU</name>
<gene>
    <name evidence="2" type="ORF">ACFOSH_06625</name>
</gene>
<organism evidence="2 3">
    <name type="scientific">Amycolatopsis speibonae</name>
    <dbReference type="NCBI Taxonomy" id="1450224"/>
    <lineage>
        <taxon>Bacteria</taxon>
        <taxon>Bacillati</taxon>
        <taxon>Actinomycetota</taxon>
        <taxon>Actinomycetes</taxon>
        <taxon>Pseudonocardiales</taxon>
        <taxon>Pseudonocardiaceae</taxon>
        <taxon>Amycolatopsis</taxon>
    </lineage>
</organism>
<dbReference type="PIRSF" id="PIRSF029347">
    <property type="entry name" value="RecF"/>
    <property type="match status" value="1"/>
</dbReference>
<dbReference type="Pfam" id="PF13304">
    <property type="entry name" value="AAA_21"/>
    <property type="match status" value="1"/>
</dbReference>
<dbReference type="PANTHER" id="PTHR40396:SF1">
    <property type="entry name" value="ATPASE AAA-TYPE CORE DOMAIN-CONTAINING PROTEIN"/>
    <property type="match status" value="1"/>
</dbReference>
<evidence type="ECO:0000313" key="3">
    <source>
        <dbReference type="Proteomes" id="UP001595645"/>
    </source>
</evidence>
<comment type="caution">
    <text evidence="2">The sequence shown here is derived from an EMBL/GenBank/DDBJ whole genome shotgun (WGS) entry which is preliminary data.</text>
</comment>